<evidence type="ECO:0000256" key="4">
    <source>
        <dbReference type="ARBA" id="ARBA00023242"/>
    </source>
</evidence>
<dbReference type="AlphaFoldDB" id="A0A9X0A3Z6"/>
<dbReference type="PANTHER" id="PTHR24339:SF28">
    <property type="entry name" value="E5-RELATED"/>
    <property type="match status" value="1"/>
</dbReference>
<evidence type="ECO:0000256" key="2">
    <source>
        <dbReference type="ARBA" id="ARBA00023125"/>
    </source>
</evidence>
<feature type="DNA-binding region" description="Homeobox" evidence="5">
    <location>
        <begin position="97"/>
        <end position="156"/>
    </location>
</feature>
<dbReference type="InterPro" id="IPR017970">
    <property type="entry name" value="Homeobox_CS"/>
</dbReference>
<reference evidence="9" key="1">
    <citation type="submission" date="2023-01" db="EMBL/GenBank/DDBJ databases">
        <title>Genome assembly of the deep-sea coral Lophelia pertusa.</title>
        <authorList>
            <person name="Herrera S."/>
            <person name="Cordes E."/>
        </authorList>
    </citation>
    <scope>NUCLEOTIDE SEQUENCE</scope>
    <source>
        <strain evidence="9">USNM1676648</strain>
        <tissue evidence="9">Polyp</tissue>
    </source>
</reference>
<feature type="region of interest" description="Disordered" evidence="7">
    <location>
        <begin position="56"/>
        <end position="107"/>
    </location>
</feature>
<evidence type="ECO:0000256" key="6">
    <source>
        <dbReference type="RuleBase" id="RU000682"/>
    </source>
</evidence>
<dbReference type="Proteomes" id="UP001163046">
    <property type="component" value="Unassembled WGS sequence"/>
</dbReference>
<keyword evidence="10" id="KW-1185">Reference proteome</keyword>
<evidence type="ECO:0000313" key="10">
    <source>
        <dbReference type="Proteomes" id="UP001163046"/>
    </source>
</evidence>
<feature type="domain" description="Homeobox" evidence="8">
    <location>
        <begin position="95"/>
        <end position="155"/>
    </location>
</feature>
<gene>
    <name evidence="9" type="ORF">OS493_012066</name>
</gene>
<dbReference type="PANTHER" id="PTHR24339">
    <property type="entry name" value="HOMEOBOX PROTEIN EMX-RELATED"/>
    <property type="match status" value="1"/>
</dbReference>
<feature type="region of interest" description="Disordered" evidence="7">
    <location>
        <begin position="1"/>
        <end position="38"/>
    </location>
</feature>
<dbReference type="Pfam" id="PF00046">
    <property type="entry name" value="Homeodomain"/>
    <property type="match status" value="1"/>
</dbReference>
<evidence type="ECO:0000256" key="1">
    <source>
        <dbReference type="ARBA" id="ARBA00004123"/>
    </source>
</evidence>
<dbReference type="SUPFAM" id="SSF46689">
    <property type="entry name" value="Homeodomain-like"/>
    <property type="match status" value="1"/>
</dbReference>
<evidence type="ECO:0000256" key="5">
    <source>
        <dbReference type="PROSITE-ProRule" id="PRU00108"/>
    </source>
</evidence>
<keyword evidence="2 5" id="KW-0238">DNA-binding</keyword>
<dbReference type="Gene3D" id="1.10.10.60">
    <property type="entry name" value="Homeodomain-like"/>
    <property type="match status" value="1"/>
</dbReference>
<dbReference type="GO" id="GO:0000978">
    <property type="term" value="F:RNA polymerase II cis-regulatory region sequence-specific DNA binding"/>
    <property type="evidence" value="ECO:0007669"/>
    <property type="project" value="TreeGrafter"/>
</dbReference>
<comment type="caution">
    <text evidence="9">The sequence shown here is derived from an EMBL/GenBank/DDBJ whole genome shotgun (WGS) entry which is preliminary data.</text>
</comment>
<dbReference type="PROSITE" id="PS00027">
    <property type="entry name" value="HOMEOBOX_1"/>
    <property type="match status" value="1"/>
</dbReference>
<organism evidence="9 10">
    <name type="scientific">Desmophyllum pertusum</name>
    <dbReference type="NCBI Taxonomy" id="174260"/>
    <lineage>
        <taxon>Eukaryota</taxon>
        <taxon>Metazoa</taxon>
        <taxon>Cnidaria</taxon>
        <taxon>Anthozoa</taxon>
        <taxon>Hexacorallia</taxon>
        <taxon>Scleractinia</taxon>
        <taxon>Caryophylliina</taxon>
        <taxon>Caryophylliidae</taxon>
        <taxon>Desmophyllum</taxon>
    </lineage>
</organism>
<dbReference type="InterPro" id="IPR050877">
    <property type="entry name" value="EMX-VAX-Noto_Homeobox_TFs"/>
</dbReference>
<dbReference type="PRINTS" id="PR00024">
    <property type="entry name" value="HOMEOBOX"/>
</dbReference>
<sequence length="165" mass="18821">MQDSTTSESSSPSAYQSRDDNKPRRSPPPLVSMDGTRRDSLVGLQRLVYSSQIFTHSRTSHEDLHPVANIGENVVDVKPGPRPAHSQSRPSLPSPKPKRSRTSFTPAQLERLEEEFSVDMYVVGLKRMKLANELNLSERQVKVWFQNRRMKYKRERAKSRSDGGK</sequence>
<dbReference type="FunFam" id="1.10.10.60:FF:000553">
    <property type="entry name" value="Homeobox protein ceh-5"/>
    <property type="match status" value="1"/>
</dbReference>
<dbReference type="InterPro" id="IPR020479">
    <property type="entry name" value="HD_metazoa"/>
</dbReference>
<name>A0A9X0A3Z6_9CNID</name>
<dbReference type="GO" id="GO:0005634">
    <property type="term" value="C:nucleus"/>
    <property type="evidence" value="ECO:0007669"/>
    <property type="project" value="UniProtKB-SubCell"/>
</dbReference>
<dbReference type="InterPro" id="IPR001356">
    <property type="entry name" value="HD"/>
</dbReference>
<evidence type="ECO:0000256" key="7">
    <source>
        <dbReference type="SAM" id="MobiDB-lite"/>
    </source>
</evidence>
<keyword evidence="4 5" id="KW-0539">Nucleus</keyword>
<evidence type="ECO:0000256" key="3">
    <source>
        <dbReference type="ARBA" id="ARBA00023155"/>
    </source>
</evidence>
<evidence type="ECO:0000313" key="9">
    <source>
        <dbReference type="EMBL" id="KAJ7392404.1"/>
    </source>
</evidence>
<comment type="subcellular location">
    <subcellularLocation>
        <location evidence="1 5 6">Nucleus</location>
    </subcellularLocation>
</comment>
<dbReference type="PROSITE" id="PS50071">
    <property type="entry name" value="HOMEOBOX_2"/>
    <property type="match status" value="1"/>
</dbReference>
<dbReference type="InterPro" id="IPR009057">
    <property type="entry name" value="Homeodomain-like_sf"/>
</dbReference>
<dbReference type="CDD" id="cd00086">
    <property type="entry name" value="homeodomain"/>
    <property type="match status" value="1"/>
</dbReference>
<keyword evidence="3 5" id="KW-0371">Homeobox</keyword>
<evidence type="ECO:0000259" key="8">
    <source>
        <dbReference type="PROSITE" id="PS50071"/>
    </source>
</evidence>
<dbReference type="EMBL" id="MU825401">
    <property type="protein sequence ID" value="KAJ7392404.1"/>
    <property type="molecule type" value="Genomic_DNA"/>
</dbReference>
<protein>
    <recommendedName>
        <fullName evidence="8">Homeobox domain-containing protein</fullName>
    </recommendedName>
</protein>
<dbReference type="OrthoDB" id="5981595at2759"/>
<proteinExistence type="predicted"/>
<dbReference type="GO" id="GO:0000981">
    <property type="term" value="F:DNA-binding transcription factor activity, RNA polymerase II-specific"/>
    <property type="evidence" value="ECO:0007669"/>
    <property type="project" value="InterPro"/>
</dbReference>
<feature type="compositionally biased region" description="Low complexity" evidence="7">
    <location>
        <begin position="1"/>
        <end position="13"/>
    </location>
</feature>
<dbReference type="SMART" id="SM00389">
    <property type="entry name" value="HOX"/>
    <property type="match status" value="1"/>
</dbReference>
<accession>A0A9X0A3Z6</accession>